<dbReference type="InterPro" id="IPR022742">
    <property type="entry name" value="Hydrolase_4"/>
</dbReference>
<comment type="caution">
    <text evidence="2">The sequence shown here is derived from an EMBL/GenBank/DDBJ whole genome shotgun (WGS) entry which is preliminary data.</text>
</comment>
<evidence type="ECO:0000313" key="3">
    <source>
        <dbReference type="Proteomes" id="UP001153678"/>
    </source>
</evidence>
<dbReference type="PRINTS" id="PR00111">
    <property type="entry name" value="ABHYDROLASE"/>
</dbReference>
<reference evidence="2" key="1">
    <citation type="submission" date="2022-08" db="EMBL/GenBank/DDBJ databases">
        <authorList>
            <person name="Kallberg Y."/>
            <person name="Tangrot J."/>
            <person name="Rosling A."/>
        </authorList>
    </citation>
    <scope>NUCLEOTIDE SEQUENCE</scope>
    <source>
        <strain evidence="2">Wild A</strain>
    </source>
</reference>
<organism evidence="2 3">
    <name type="scientific">Funneliformis geosporum</name>
    <dbReference type="NCBI Taxonomy" id="1117311"/>
    <lineage>
        <taxon>Eukaryota</taxon>
        <taxon>Fungi</taxon>
        <taxon>Fungi incertae sedis</taxon>
        <taxon>Mucoromycota</taxon>
        <taxon>Glomeromycotina</taxon>
        <taxon>Glomeromycetes</taxon>
        <taxon>Glomerales</taxon>
        <taxon>Glomeraceae</taxon>
        <taxon>Funneliformis</taxon>
    </lineage>
</organism>
<name>A0A9W4WHX8_9GLOM</name>
<evidence type="ECO:0000259" key="1">
    <source>
        <dbReference type="Pfam" id="PF12146"/>
    </source>
</evidence>
<dbReference type="AlphaFoldDB" id="A0A9W4WHX8"/>
<dbReference type="InterPro" id="IPR000073">
    <property type="entry name" value="AB_hydrolase_1"/>
</dbReference>
<dbReference type="InterPro" id="IPR029058">
    <property type="entry name" value="AB_hydrolase_fold"/>
</dbReference>
<accession>A0A9W4WHX8</accession>
<dbReference type="InterPro" id="IPR051044">
    <property type="entry name" value="MAG_DAG_Lipase"/>
</dbReference>
<dbReference type="EMBL" id="CAMKVN010000065">
    <property type="protein sequence ID" value="CAI2163024.1"/>
    <property type="molecule type" value="Genomic_DNA"/>
</dbReference>
<sequence length="358" mass="40429">MPAESFGRELSDSLVNSRHTCHSAVIAPFLKLFNLSHSDLTYGRTSLPYSETEKLIRSPPYISSDHILPFPFNDDKDGFIYYQVWSLPTAKVQRNMDLLLIHGLNDYGGRYSENCIPILEAGFRIISPDLPGFGRSSGLHAYVTDWQDFIKATKLVVDNVKEMNAKENLQRKLIVSGGSLGGMITMAYSIKYPNTFDAFILQCPLIHVADQSRPSNFAEMIAKVIVNTPLGRLPIVSAHRGKSSSDPKVLENFLSDPQTYHGNLRVSTGLTLLDATEWIQSNLGQVCKPFLVQHGLCDRVTLCDGTRDLIAQAQTPEDQKTMMLYEQCEHDMWRDPFAGDRTMNDFINWLIQMYEKLK</sequence>
<gene>
    <name evidence="2" type="ORF">FWILDA_LOCUS859</name>
</gene>
<dbReference type="PANTHER" id="PTHR11614">
    <property type="entry name" value="PHOSPHOLIPASE-RELATED"/>
    <property type="match status" value="1"/>
</dbReference>
<feature type="domain" description="Serine aminopeptidase S33" evidence="1">
    <location>
        <begin position="98"/>
        <end position="336"/>
    </location>
</feature>
<evidence type="ECO:0000313" key="2">
    <source>
        <dbReference type="EMBL" id="CAI2163024.1"/>
    </source>
</evidence>
<protein>
    <submittedName>
        <fullName evidence="2">19590_t:CDS:1</fullName>
    </submittedName>
</protein>
<dbReference type="SUPFAM" id="SSF53474">
    <property type="entry name" value="alpha/beta-Hydrolases"/>
    <property type="match status" value="1"/>
</dbReference>
<keyword evidence="3" id="KW-1185">Reference proteome</keyword>
<dbReference type="Pfam" id="PF12146">
    <property type="entry name" value="Hydrolase_4"/>
    <property type="match status" value="1"/>
</dbReference>
<dbReference type="Proteomes" id="UP001153678">
    <property type="component" value="Unassembled WGS sequence"/>
</dbReference>
<dbReference type="OrthoDB" id="408373at2759"/>
<proteinExistence type="predicted"/>
<dbReference type="Gene3D" id="3.40.50.1820">
    <property type="entry name" value="alpha/beta hydrolase"/>
    <property type="match status" value="1"/>
</dbReference>